<keyword evidence="2" id="KW-0812">Transmembrane</keyword>
<evidence type="ECO:0000256" key="2">
    <source>
        <dbReference type="SAM" id="Phobius"/>
    </source>
</evidence>
<reference evidence="4" key="1">
    <citation type="journal article" date="2019" name="Int. J. Syst. Evol. Microbiol.">
        <title>The Global Catalogue of Microorganisms (GCM) 10K type strain sequencing project: providing services to taxonomists for standard genome sequencing and annotation.</title>
        <authorList>
            <consortium name="The Broad Institute Genomics Platform"/>
            <consortium name="The Broad Institute Genome Sequencing Center for Infectious Disease"/>
            <person name="Wu L."/>
            <person name="Ma J."/>
        </authorList>
    </citation>
    <scope>NUCLEOTIDE SEQUENCE [LARGE SCALE GENOMIC DNA]</scope>
    <source>
        <strain evidence="4">JCM 9377</strain>
    </source>
</reference>
<keyword evidence="2" id="KW-1133">Transmembrane helix</keyword>
<keyword evidence="4" id="KW-1185">Reference proteome</keyword>
<gene>
    <name evidence="3" type="ORF">GCM10010468_80690</name>
</gene>
<protein>
    <recommendedName>
        <fullName evidence="5">Cell division protein FtsL</fullName>
    </recommendedName>
</protein>
<evidence type="ECO:0000313" key="4">
    <source>
        <dbReference type="Proteomes" id="UP001501237"/>
    </source>
</evidence>
<dbReference type="RefSeq" id="WP_344839920.1">
    <property type="nucleotide sequence ID" value="NZ_BAAAUV010000054.1"/>
</dbReference>
<proteinExistence type="predicted"/>
<sequence length="208" mass="21553">MTTIERRSAPPRGTPPAAPQEKPRRKGASGRAPQTEPKTEPKTGAKTRPKPQPEKQADPVKTVSPRSTGRPRAPFVLLIISLLGGALVSLLLLNTMLARDAYTLTELEGNVHKLDQQQQALRENNVREAAPAQVAQKARNLGMVQPTQPAFIDPSDGRVSGPVVRPVPTPAAAAAAAAGIIGVPGAVVPGDGIPGWTGAPAPTTPGAP</sequence>
<accession>A0ABP6QMJ3</accession>
<name>A0ABP6QMJ3_9ACTN</name>
<organism evidence="3 4">
    <name type="scientific">Actinocorallia longicatena</name>
    <dbReference type="NCBI Taxonomy" id="111803"/>
    <lineage>
        <taxon>Bacteria</taxon>
        <taxon>Bacillati</taxon>
        <taxon>Actinomycetota</taxon>
        <taxon>Actinomycetes</taxon>
        <taxon>Streptosporangiales</taxon>
        <taxon>Thermomonosporaceae</taxon>
        <taxon>Actinocorallia</taxon>
    </lineage>
</organism>
<evidence type="ECO:0008006" key="5">
    <source>
        <dbReference type="Google" id="ProtNLM"/>
    </source>
</evidence>
<dbReference type="EMBL" id="BAAAUV010000054">
    <property type="protein sequence ID" value="GAA3242824.1"/>
    <property type="molecule type" value="Genomic_DNA"/>
</dbReference>
<keyword evidence="2" id="KW-0472">Membrane</keyword>
<dbReference type="Proteomes" id="UP001501237">
    <property type="component" value="Unassembled WGS sequence"/>
</dbReference>
<evidence type="ECO:0000256" key="1">
    <source>
        <dbReference type="SAM" id="MobiDB-lite"/>
    </source>
</evidence>
<evidence type="ECO:0000313" key="3">
    <source>
        <dbReference type="EMBL" id="GAA3242824.1"/>
    </source>
</evidence>
<feature type="transmembrane region" description="Helical" evidence="2">
    <location>
        <begin position="75"/>
        <end position="97"/>
    </location>
</feature>
<feature type="region of interest" description="Disordered" evidence="1">
    <location>
        <begin position="1"/>
        <end position="69"/>
    </location>
</feature>
<comment type="caution">
    <text evidence="3">The sequence shown here is derived from an EMBL/GenBank/DDBJ whole genome shotgun (WGS) entry which is preliminary data.</text>
</comment>